<dbReference type="Proteomes" id="UP001345827">
    <property type="component" value="Unassembled WGS sequence"/>
</dbReference>
<dbReference type="GO" id="GO:0022857">
    <property type="term" value="F:transmembrane transporter activity"/>
    <property type="evidence" value="ECO:0007669"/>
    <property type="project" value="InterPro"/>
</dbReference>
<dbReference type="PRINTS" id="PR01036">
    <property type="entry name" value="TCRTETB"/>
</dbReference>
<evidence type="ECO:0000313" key="11">
    <source>
        <dbReference type="Proteomes" id="UP001345827"/>
    </source>
</evidence>
<keyword evidence="11" id="KW-1185">Reference proteome</keyword>
<feature type="transmembrane region" description="Helical" evidence="8">
    <location>
        <begin position="291"/>
        <end position="311"/>
    </location>
</feature>
<dbReference type="PANTHER" id="PTHR23501:SF187">
    <property type="entry name" value="MAJOR FACILITATOR SUPERFAMILY (MFS) PROFILE DOMAIN-CONTAINING PROTEIN"/>
    <property type="match status" value="1"/>
</dbReference>
<dbReference type="InterPro" id="IPR011701">
    <property type="entry name" value="MFS"/>
</dbReference>
<evidence type="ECO:0000256" key="7">
    <source>
        <dbReference type="SAM" id="MobiDB-lite"/>
    </source>
</evidence>
<protein>
    <recommendedName>
        <fullName evidence="9">Major facilitator superfamily (MFS) profile domain-containing protein</fullName>
    </recommendedName>
</protein>
<dbReference type="InterPro" id="IPR020846">
    <property type="entry name" value="MFS_dom"/>
</dbReference>
<feature type="transmembrane region" description="Helical" evidence="8">
    <location>
        <begin position="464"/>
        <end position="483"/>
    </location>
</feature>
<evidence type="ECO:0000256" key="5">
    <source>
        <dbReference type="ARBA" id="ARBA00023136"/>
    </source>
</evidence>
<dbReference type="PANTHER" id="PTHR23501">
    <property type="entry name" value="MAJOR FACILITATOR SUPERFAMILY"/>
    <property type="match status" value="1"/>
</dbReference>
<evidence type="ECO:0000256" key="6">
    <source>
        <dbReference type="ARBA" id="ARBA00023180"/>
    </source>
</evidence>
<feature type="transmembrane region" description="Helical" evidence="8">
    <location>
        <begin position="135"/>
        <end position="155"/>
    </location>
</feature>
<feature type="domain" description="Major facilitator superfamily (MFS) profile" evidence="9">
    <location>
        <begin position="71"/>
        <end position="539"/>
    </location>
</feature>
<feature type="compositionally biased region" description="Basic and acidic residues" evidence="7">
    <location>
        <begin position="1"/>
        <end position="44"/>
    </location>
</feature>
<feature type="transmembrane region" description="Helical" evidence="8">
    <location>
        <begin position="105"/>
        <end position="123"/>
    </location>
</feature>
<comment type="subcellular location">
    <subcellularLocation>
        <location evidence="1">Membrane</location>
        <topology evidence="1">Multi-pass membrane protein</topology>
    </subcellularLocation>
</comment>
<evidence type="ECO:0000256" key="8">
    <source>
        <dbReference type="SAM" id="Phobius"/>
    </source>
</evidence>
<evidence type="ECO:0000256" key="4">
    <source>
        <dbReference type="ARBA" id="ARBA00022989"/>
    </source>
</evidence>
<evidence type="ECO:0000256" key="1">
    <source>
        <dbReference type="ARBA" id="ARBA00004141"/>
    </source>
</evidence>
<feature type="transmembrane region" description="Helical" evidence="8">
    <location>
        <begin position="540"/>
        <end position="557"/>
    </location>
</feature>
<evidence type="ECO:0000259" key="9">
    <source>
        <dbReference type="PROSITE" id="PS50850"/>
    </source>
</evidence>
<comment type="caution">
    <text evidence="10">The sequence shown here is derived from an EMBL/GenBank/DDBJ whole genome shotgun (WGS) entry which is preliminary data.</text>
</comment>
<feature type="transmembrane region" description="Helical" evidence="8">
    <location>
        <begin position="401"/>
        <end position="417"/>
    </location>
</feature>
<feature type="transmembrane region" description="Helical" evidence="8">
    <location>
        <begin position="68"/>
        <end position="93"/>
    </location>
</feature>
<feature type="transmembrane region" description="Helical" evidence="8">
    <location>
        <begin position="369"/>
        <end position="389"/>
    </location>
</feature>
<keyword evidence="4 8" id="KW-1133">Transmembrane helix</keyword>
<dbReference type="Pfam" id="PF07690">
    <property type="entry name" value="MFS_1"/>
    <property type="match status" value="1"/>
</dbReference>
<dbReference type="AlphaFoldDB" id="A0AAV9PR18"/>
<feature type="transmembrane region" description="Helical" evidence="8">
    <location>
        <begin position="332"/>
        <end position="357"/>
    </location>
</feature>
<sequence length="590" mass="63705">MDTREEERQRPESNPRSEIHLCRDTAELNSSADRDKDVVSKEADTTVPKDVQASTKPTTTEERKGLRFWMILVSLSFTSLLTALEATITSTALPSIIADLGGSDLYIWAVNGYFLAMTSLQPLYGQLANVFGRQWPTIAATTTFVLGSGICGGASNMTMLIAGRVIQGAGAGGIGVLIEMIVCDLVPLRERGKYLAIILGLVALGTALGPFFGGLIVNYSTWRWVFFLNLPVGSVALVLLVAFLKVTWNKDVNLATKLTSIDWAGNIIFITAICSVLLALSWAGAVYPWSSYHVIVPLVVGLLSLAGFLAFEGSRFAPQPTMPLKLMSNRTSATAFMLTLMHSIVMMWTVYFLPVYFQGVLGSSPAYSGVQLLPTILALIPFAAMGGVAMSKFGRYRPTHNAGFALLVIGFGLFSLLDRNTSTGAWVGYQIIASAGAGLILATLLPAVMAPLSESDTALVTSTWAFVRSFGVIWGTAIPAAIFNNRFDELAMVVITDPVIRGQLVNGQAYGHATAAFLNTLSTSTRGQFIAVLNESLRRTWQVGIGFAALGFLLVFLEKEYPLRQELDSQFGMEKEDNKKRASEEGGIAK</sequence>
<keyword evidence="3 8" id="KW-0812">Transmembrane</keyword>
<dbReference type="EMBL" id="JAXLQG010000030">
    <property type="protein sequence ID" value="KAK5527947.1"/>
    <property type="molecule type" value="Genomic_DNA"/>
</dbReference>
<evidence type="ECO:0000256" key="2">
    <source>
        <dbReference type="ARBA" id="ARBA00022448"/>
    </source>
</evidence>
<accession>A0AAV9PR18</accession>
<feature type="transmembrane region" description="Helical" evidence="8">
    <location>
        <begin position="194"/>
        <end position="216"/>
    </location>
</feature>
<dbReference type="InterPro" id="IPR036259">
    <property type="entry name" value="MFS_trans_sf"/>
</dbReference>
<dbReference type="GO" id="GO:0005886">
    <property type="term" value="C:plasma membrane"/>
    <property type="evidence" value="ECO:0007669"/>
    <property type="project" value="TreeGrafter"/>
</dbReference>
<reference evidence="10 11" key="1">
    <citation type="submission" date="2023-06" db="EMBL/GenBank/DDBJ databases">
        <title>Black Yeasts Isolated from many extreme environments.</title>
        <authorList>
            <person name="Coleine C."/>
            <person name="Stajich J.E."/>
            <person name="Selbmann L."/>
        </authorList>
    </citation>
    <scope>NUCLEOTIDE SEQUENCE [LARGE SCALE GENOMIC DNA]</scope>
    <source>
        <strain evidence="10 11">CCFEE 5887</strain>
    </source>
</reference>
<dbReference type="SUPFAM" id="SSF103473">
    <property type="entry name" value="MFS general substrate transporter"/>
    <property type="match status" value="1"/>
</dbReference>
<keyword evidence="2" id="KW-0813">Transport</keyword>
<dbReference type="Gene3D" id="1.20.1250.20">
    <property type="entry name" value="MFS general substrate transporter like domains"/>
    <property type="match status" value="1"/>
</dbReference>
<gene>
    <name evidence="10" type="ORF">LTR25_010746</name>
</gene>
<keyword evidence="5 8" id="KW-0472">Membrane</keyword>
<organism evidence="10 11">
    <name type="scientific">Vermiconidia calcicola</name>
    <dbReference type="NCBI Taxonomy" id="1690605"/>
    <lineage>
        <taxon>Eukaryota</taxon>
        <taxon>Fungi</taxon>
        <taxon>Dikarya</taxon>
        <taxon>Ascomycota</taxon>
        <taxon>Pezizomycotina</taxon>
        <taxon>Dothideomycetes</taxon>
        <taxon>Dothideomycetidae</taxon>
        <taxon>Mycosphaerellales</taxon>
        <taxon>Extremaceae</taxon>
        <taxon>Vermiconidia</taxon>
    </lineage>
</organism>
<dbReference type="PROSITE" id="PS50850">
    <property type="entry name" value="MFS"/>
    <property type="match status" value="1"/>
</dbReference>
<feature type="transmembrane region" description="Helical" evidence="8">
    <location>
        <begin position="161"/>
        <end position="182"/>
    </location>
</feature>
<dbReference type="Gene3D" id="1.20.1720.10">
    <property type="entry name" value="Multidrug resistance protein D"/>
    <property type="match status" value="1"/>
</dbReference>
<evidence type="ECO:0000313" key="10">
    <source>
        <dbReference type="EMBL" id="KAK5527947.1"/>
    </source>
</evidence>
<feature type="region of interest" description="Disordered" evidence="7">
    <location>
        <begin position="1"/>
        <end position="58"/>
    </location>
</feature>
<name>A0AAV9PR18_9PEZI</name>
<keyword evidence="6" id="KW-0325">Glycoprotein</keyword>
<feature type="transmembrane region" description="Helical" evidence="8">
    <location>
        <begin position="222"/>
        <end position="243"/>
    </location>
</feature>
<proteinExistence type="predicted"/>
<feature type="transmembrane region" description="Helical" evidence="8">
    <location>
        <begin position="429"/>
        <end position="452"/>
    </location>
</feature>
<feature type="transmembrane region" description="Helical" evidence="8">
    <location>
        <begin position="263"/>
        <end position="285"/>
    </location>
</feature>
<evidence type="ECO:0000256" key="3">
    <source>
        <dbReference type="ARBA" id="ARBA00022692"/>
    </source>
</evidence>